<feature type="domain" description="Major facilitator superfamily (MFS) profile" evidence="8">
    <location>
        <begin position="38"/>
        <end position="479"/>
    </location>
</feature>
<dbReference type="SUPFAM" id="SSF103473">
    <property type="entry name" value="MFS general substrate transporter"/>
    <property type="match status" value="1"/>
</dbReference>
<feature type="transmembrane region" description="Helical" evidence="7">
    <location>
        <begin position="80"/>
        <end position="99"/>
    </location>
</feature>
<accession>A0AAD6VQY4</accession>
<evidence type="ECO:0000256" key="7">
    <source>
        <dbReference type="SAM" id="Phobius"/>
    </source>
</evidence>
<keyword evidence="2" id="KW-0813">Transport</keyword>
<dbReference type="InterPro" id="IPR011701">
    <property type="entry name" value="MFS"/>
</dbReference>
<feature type="transmembrane region" description="Helical" evidence="7">
    <location>
        <begin position="419"/>
        <end position="443"/>
    </location>
</feature>
<keyword evidence="3 7" id="KW-0812">Transmembrane</keyword>
<evidence type="ECO:0000256" key="4">
    <source>
        <dbReference type="ARBA" id="ARBA00022989"/>
    </source>
</evidence>
<evidence type="ECO:0000256" key="2">
    <source>
        <dbReference type="ARBA" id="ARBA00022448"/>
    </source>
</evidence>
<dbReference type="GO" id="GO:0022857">
    <property type="term" value="F:transmembrane transporter activity"/>
    <property type="evidence" value="ECO:0007669"/>
    <property type="project" value="InterPro"/>
</dbReference>
<feature type="transmembrane region" description="Helical" evidence="7">
    <location>
        <begin position="455"/>
        <end position="474"/>
    </location>
</feature>
<protein>
    <submittedName>
        <fullName evidence="9">Major facilitator superfamily domain-containing protein</fullName>
    </submittedName>
</protein>
<feature type="region of interest" description="Disordered" evidence="6">
    <location>
        <begin position="1"/>
        <end position="30"/>
    </location>
</feature>
<evidence type="ECO:0000256" key="5">
    <source>
        <dbReference type="ARBA" id="ARBA00023136"/>
    </source>
</evidence>
<dbReference type="PROSITE" id="PS50850">
    <property type="entry name" value="MFS"/>
    <property type="match status" value="1"/>
</dbReference>
<dbReference type="Pfam" id="PF07690">
    <property type="entry name" value="MFS_1"/>
    <property type="match status" value="1"/>
</dbReference>
<proteinExistence type="predicted"/>
<dbReference type="EMBL" id="JARJCW010000010">
    <property type="protein sequence ID" value="KAJ7220232.1"/>
    <property type="molecule type" value="Genomic_DNA"/>
</dbReference>
<name>A0AAD6VQY4_9AGAR</name>
<keyword evidence="10" id="KW-1185">Reference proteome</keyword>
<dbReference type="AlphaFoldDB" id="A0AAD6VQY4"/>
<dbReference type="PANTHER" id="PTHR23504:SF15">
    <property type="entry name" value="MAJOR FACILITATOR SUPERFAMILY (MFS) PROFILE DOMAIN-CONTAINING PROTEIN"/>
    <property type="match status" value="1"/>
</dbReference>
<dbReference type="Proteomes" id="UP001219525">
    <property type="component" value="Unassembled WGS sequence"/>
</dbReference>
<dbReference type="GO" id="GO:0016020">
    <property type="term" value="C:membrane"/>
    <property type="evidence" value="ECO:0007669"/>
    <property type="project" value="UniProtKB-SubCell"/>
</dbReference>
<keyword evidence="5 7" id="KW-0472">Membrane</keyword>
<comment type="subcellular location">
    <subcellularLocation>
        <location evidence="1">Membrane</location>
        <topology evidence="1">Multi-pass membrane protein</topology>
    </subcellularLocation>
</comment>
<evidence type="ECO:0000256" key="1">
    <source>
        <dbReference type="ARBA" id="ARBA00004141"/>
    </source>
</evidence>
<reference evidence="9" key="1">
    <citation type="submission" date="2023-03" db="EMBL/GenBank/DDBJ databases">
        <title>Massive genome expansion in bonnet fungi (Mycena s.s.) driven by repeated elements and novel gene families across ecological guilds.</title>
        <authorList>
            <consortium name="Lawrence Berkeley National Laboratory"/>
            <person name="Harder C.B."/>
            <person name="Miyauchi S."/>
            <person name="Viragh M."/>
            <person name="Kuo A."/>
            <person name="Thoen E."/>
            <person name="Andreopoulos B."/>
            <person name="Lu D."/>
            <person name="Skrede I."/>
            <person name="Drula E."/>
            <person name="Henrissat B."/>
            <person name="Morin E."/>
            <person name="Kohler A."/>
            <person name="Barry K."/>
            <person name="LaButti K."/>
            <person name="Morin E."/>
            <person name="Salamov A."/>
            <person name="Lipzen A."/>
            <person name="Mereny Z."/>
            <person name="Hegedus B."/>
            <person name="Baldrian P."/>
            <person name="Stursova M."/>
            <person name="Weitz H."/>
            <person name="Taylor A."/>
            <person name="Grigoriev I.V."/>
            <person name="Nagy L.G."/>
            <person name="Martin F."/>
            <person name="Kauserud H."/>
        </authorList>
    </citation>
    <scope>NUCLEOTIDE SEQUENCE</scope>
    <source>
        <strain evidence="9">9144</strain>
    </source>
</reference>
<comment type="caution">
    <text evidence="9">The sequence shown here is derived from an EMBL/GenBank/DDBJ whole genome shotgun (WGS) entry which is preliminary data.</text>
</comment>
<dbReference type="PANTHER" id="PTHR23504">
    <property type="entry name" value="MAJOR FACILITATOR SUPERFAMILY DOMAIN-CONTAINING PROTEIN 10"/>
    <property type="match status" value="1"/>
</dbReference>
<feature type="transmembrane region" description="Helical" evidence="7">
    <location>
        <begin position="39"/>
        <end position="60"/>
    </location>
</feature>
<feature type="transmembrane region" description="Helical" evidence="7">
    <location>
        <begin position="111"/>
        <end position="129"/>
    </location>
</feature>
<evidence type="ECO:0000259" key="8">
    <source>
        <dbReference type="PROSITE" id="PS50850"/>
    </source>
</evidence>
<feature type="compositionally biased region" description="Polar residues" evidence="6">
    <location>
        <begin position="1"/>
        <end position="29"/>
    </location>
</feature>
<dbReference type="InterPro" id="IPR036259">
    <property type="entry name" value="MFS_trans_sf"/>
</dbReference>
<feature type="transmembrane region" description="Helical" evidence="7">
    <location>
        <begin position="349"/>
        <end position="367"/>
    </location>
</feature>
<feature type="transmembrane region" description="Helical" evidence="7">
    <location>
        <begin position="277"/>
        <end position="297"/>
    </location>
</feature>
<dbReference type="InterPro" id="IPR020846">
    <property type="entry name" value="MFS_dom"/>
</dbReference>
<sequence length="482" mass="52374">MHRSTARPSTPAMSDGATTAQPAKSTAPQKRTPLPKLQVFILLFIQLSEPITGLVIYPFIMQFVRDIGITGGDEARTGYFAGIIESVFYLAECSTVVYFGRASDRYGRRPVLLFGPLGLALAMLGFGLSKQFWTLVVFRCMQGAFNGNIGVSKSVMAEISDSTNIADIYSLIPVMWTVGVALSPLIGGTLANPAIRYPDTLGKIPLLREFPYLLPCATAGAIAFCAFIFGVFGLKEKKVQLRMRTETEPLLPDREVSAPADPPSEPPPMRDLFTRPVLIALANYAFLCFCQMSYDVMIPLMYATPIELGGLGLSPLYIGRLMGFVGFLNVFMQIFFSAKAIRRFGPHRIFTATFCCLPISFLAYPILNYLARRAGRVDAAVIAVMVLQMSAPFVVFPTFACASIFIVDAVPTQNSLGSLNGLAHMVGSILRSVAPSLVGSLFSASVSRHLLRGNLVYVVLCVITLCGLRVTLLLPTKLRSAS</sequence>
<evidence type="ECO:0000256" key="6">
    <source>
        <dbReference type="SAM" id="MobiDB-lite"/>
    </source>
</evidence>
<keyword evidence="4 7" id="KW-1133">Transmembrane helix</keyword>
<organism evidence="9 10">
    <name type="scientific">Mycena pura</name>
    <dbReference type="NCBI Taxonomy" id="153505"/>
    <lineage>
        <taxon>Eukaryota</taxon>
        <taxon>Fungi</taxon>
        <taxon>Dikarya</taxon>
        <taxon>Basidiomycota</taxon>
        <taxon>Agaricomycotina</taxon>
        <taxon>Agaricomycetes</taxon>
        <taxon>Agaricomycetidae</taxon>
        <taxon>Agaricales</taxon>
        <taxon>Marasmiineae</taxon>
        <taxon>Mycenaceae</taxon>
        <taxon>Mycena</taxon>
    </lineage>
</organism>
<evidence type="ECO:0000313" key="9">
    <source>
        <dbReference type="EMBL" id="KAJ7220232.1"/>
    </source>
</evidence>
<dbReference type="Gene3D" id="1.20.1250.20">
    <property type="entry name" value="MFS general substrate transporter like domains"/>
    <property type="match status" value="1"/>
</dbReference>
<feature type="transmembrane region" description="Helical" evidence="7">
    <location>
        <begin position="379"/>
        <end position="407"/>
    </location>
</feature>
<feature type="transmembrane region" description="Helical" evidence="7">
    <location>
        <begin position="317"/>
        <end position="337"/>
    </location>
</feature>
<evidence type="ECO:0000313" key="10">
    <source>
        <dbReference type="Proteomes" id="UP001219525"/>
    </source>
</evidence>
<evidence type="ECO:0000256" key="3">
    <source>
        <dbReference type="ARBA" id="ARBA00022692"/>
    </source>
</evidence>
<gene>
    <name evidence="9" type="ORF">GGX14DRAFT_433947</name>
</gene>
<feature type="transmembrane region" description="Helical" evidence="7">
    <location>
        <begin position="212"/>
        <end position="234"/>
    </location>
</feature>